<protein>
    <submittedName>
        <fullName evidence="2">Uncharacterized protein</fullName>
    </submittedName>
</protein>
<feature type="transmembrane region" description="Helical" evidence="1">
    <location>
        <begin position="16"/>
        <end position="35"/>
    </location>
</feature>
<reference evidence="3" key="2">
    <citation type="submission" date="2015-07" db="EMBL/GenBank/DDBJ databases">
        <title>Contrasting host-pathogen interactions and genome evolution in two generalist and specialist microsporidian pathogens of mosquitoes.</title>
        <authorList>
            <consortium name="The Broad Institute Genomics Platform"/>
            <consortium name="The Broad Institute Genome Sequencing Center for Infectious Disease"/>
            <person name="Cuomo C.A."/>
            <person name="Sanscrainte N.D."/>
            <person name="Goldberg J.M."/>
            <person name="Heiman D."/>
            <person name="Young S."/>
            <person name="Zeng Q."/>
            <person name="Becnel J.J."/>
            <person name="Birren B.W."/>
        </authorList>
    </citation>
    <scope>NUCLEOTIDE SEQUENCE [LARGE SCALE GENOMIC DNA]</scope>
    <source>
        <strain evidence="3">USNM 41457</strain>
    </source>
</reference>
<comment type="caution">
    <text evidence="2">The sequence shown here is derived from an EMBL/GenBank/DDBJ whole genome shotgun (WGS) entry which is preliminary data.</text>
</comment>
<keyword evidence="1" id="KW-0472">Membrane</keyword>
<name>J9D7X3_EDHAE</name>
<dbReference type="VEuPathDB" id="MicrosporidiaDB:EDEG_02084"/>
<evidence type="ECO:0000313" key="2">
    <source>
        <dbReference type="EMBL" id="EJW03594.1"/>
    </source>
</evidence>
<dbReference type="EMBL" id="AFBI03000034">
    <property type="protein sequence ID" value="EJW03594.1"/>
    <property type="molecule type" value="Genomic_DNA"/>
</dbReference>
<dbReference type="Proteomes" id="UP000003163">
    <property type="component" value="Unassembled WGS sequence"/>
</dbReference>
<sequence>MFKSTRLYSKIEHKNFIYFFKLLILLLCYFFLYIINKSTRLYSKIEHKNFIYFFKLLILLLCYFFLYIINKSTRYFKPFKKNYRLQLISMPNKLKSVYFFFYCLFCSELNLFLE</sequence>
<keyword evidence="3" id="KW-1185">Reference proteome</keyword>
<evidence type="ECO:0000256" key="1">
    <source>
        <dbReference type="SAM" id="Phobius"/>
    </source>
</evidence>
<reference evidence="2 3" key="1">
    <citation type="submission" date="2011-08" db="EMBL/GenBank/DDBJ databases">
        <authorList>
            <person name="Liu Z.J."/>
            <person name="Shi F.L."/>
            <person name="Lu J.Q."/>
            <person name="Li M."/>
            <person name="Wang Z.L."/>
        </authorList>
    </citation>
    <scope>NUCLEOTIDE SEQUENCE [LARGE SCALE GENOMIC DNA]</scope>
    <source>
        <strain evidence="2 3">USNM 41457</strain>
    </source>
</reference>
<proteinExistence type="predicted"/>
<dbReference type="HOGENOM" id="CLU_2121029_0_0_1"/>
<dbReference type="InParanoid" id="J9D7X3"/>
<accession>J9D7X3</accession>
<gene>
    <name evidence="2" type="ORF">EDEG_02084</name>
</gene>
<feature type="transmembrane region" description="Helical" evidence="1">
    <location>
        <begin position="50"/>
        <end position="69"/>
    </location>
</feature>
<keyword evidence="1" id="KW-1133">Transmembrane helix</keyword>
<dbReference type="AlphaFoldDB" id="J9D7X3"/>
<organism evidence="2 3">
    <name type="scientific">Edhazardia aedis (strain USNM 41457)</name>
    <name type="common">Microsporidian parasite</name>
    <dbReference type="NCBI Taxonomy" id="1003232"/>
    <lineage>
        <taxon>Eukaryota</taxon>
        <taxon>Fungi</taxon>
        <taxon>Fungi incertae sedis</taxon>
        <taxon>Microsporidia</taxon>
        <taxon>Edhazardia</taxon>
    </lineage>
</organism>
<keyword evidence="1" id="KW-0812">Transmembrane</keyword>
<evidence type="ECO:0000313" key="3">
    <source>
        <dbReference type="Proteomes" id="UP000003163"/>
    </source>
</evidence>